<dbReference type="AlphaFoldDB" id="A0A9D9HI05"/>
<evidence type="ECO:0000256" key="5">
    <source>
        <dbReference type="ARBA" id="ARBA00023077"/>
    </source>
</evidence>
<dbReference type="PROSITE" id="PS52016">
    <property type="entry name" value="TONB_DEPENDENT_REC_3"/>
    <property type="match status" value="1"/>
</dbReference>
<dbReference type="InterPro" id="IPR012910">
    <property type="entry name" value="Plug_dom"/>
</dbReference>
<dbReference type="InterPro" id="IPR039426">
    <property type="entry name" value="TonB-dep_rcpt-like"/>
</dbReference>
<keyword evidence="5 9" id="KW-0798">TonB box</keyword>
<evidence type="ECO:0000256" key="4">
    <source>
        <dbReference type="ARBA" id="ARBA00022692"/>
    </source>
</evidence>
<comment type="caution">
    <text evidence="13">The sequence shown here is derived from an EMBL/GenBank/DDBJ whole genome shotgun (WGS) entry which is preliminary data.</text>
</comment>
<reference evidence="13" key="2">
    <citation type="journal article" date="2021" name="PeerJ">
        <title>Extensive microbial diversity within the chicken gut microbiome revealed by metagenomics and culture.</title>
        <authorList>
            <person name="Gilroy R."/>
            <person name="Ravi A."/>
            <person name="Getino M."/>
            <person name="Pursley I."/>
            <person name="Horton D.L."/>
            <person name="Alikhan N.F."/>
            <person name="Baker D."/>
            <person name="Gharbi K."/>
            <person name="Hall N."/>
            <person name="Watson M."/>
            <person name="Adriaenssens E.M."/>
            <person name="Foster-Nyarko E."/>
            <person name="Jarju S."/>
            <person name="Secka A."/>
            <person name="Antonio M."/>
            <person name="Oren A."/>
            <person name="Chaudhuri R.R."/>
            <person name="La Ragione R."/>
            <person name="Hildebrand F."/>
            <person name="Pallen M.J."/>
        </authorList>
    </citation>
    <scope>NUCLEOTIDE SEQUENCE</scope>
    <source>
        <strain evidence="13">B1-20833</strain>
    </source>
</reference>
<evidence type="ECO:0000313" key="14">
    <source>
        <dbReference type="Proteomes" id="UP000823661"/>
    </source>
</evidence>
<comment type="subcellular location">
    <subcellularLocation>
        <location evidence="1 8">Cell outer membrane</location>
        <topology evidence="1 8">Multi-pass membrane protein</topology>
    </subcellularLocation>
</comment>
<organism evidence="13 14">
    <name type="scientific">Candidatus Cryptobacteroides intestinavium</name>
    <dbReference type="NCBI Taxonomy" id="2840766"/>
    <lineage>
        <taxon>Bacteria</taxon>
        <taxon>Pseudomonadati</taxon>
        <taxon>Bacteroidota</taxon>
        <taxon>Bacteroidia</taxon>
        <taxon>Bacteroidales</taxon>
        <taxon>Candidatus Cryptobacteroides</taxon>
    </lineage>
</organism>
<evidence type="ECO:0000313" key="13">
    <source>
        <dbReference type="EMBL" id="MBO8451473.1"/>
    </source>
</evidence>
<keyword evidence="7 8" id="KW-0998">Cell outer membrane</keyword>
<keyword evidence="3 8" id="KW-1134">Transmembrane beta strand</keyword>
<dbReference type="NCBIfam" id="TIGR04057">
    <property type="entry name" value="SusC_RagA_signa"/>
    <property type="match status" value="1"/>
</dbReference>
<dbReference type="InterPro" id="IPR023996">
    <property type="entry name" value="TonB-dep_OMP_SusC/RagA"/>
</dbReference>
<dbReference type="GO" id="GO:0009279">
    <property type="term" value="C:cell outer membrane"/>
    <property type="evidence" value="ECO:0007669"/>
    <property type="project" value="UniProtKB-SubCell"/>
</dbReference>
<dbReference type="Pfam" id="PF13715">
    <property type="entry name" value="CarbopepD_reg_2"/>
    <property type="match status" value="1"/>
</dbReference>
<evidence type="ECO:0000256" key="7">
    <source>
        <dbReference type="ARBA" id="ARBA00023237"/>
    </source>
</evidence>
<feature type="domain" description="TonB-dependent receptor plug" evidence="12">
    <location>
        <begin position="119"/>
        <end position="223"/>
    </location>
</feature>
<evidence type="ECO:0000256" key="10">
    <source>
        <dbReference type="SAM" id="SignalP"/>
    </source>
</evidence>
<name>A0A9D9HI05_9BACT</name>
<dbReference type="InterPro" id="IPR023997">
    <property type="entry name" value="TonB-dep_OMP_SusC/RagA_CS"/>
</dbReference>
<dbReference type="InterPro" id="IPR037066">
    <property type="entry name" value="Plug_dom_sf"/>
</dbReference>
<evidence type="ECO:0000256" key="2">
    <source>
        <dbReference type="ARBA" id="ARBA00022448"/>
    </source>
</evidence>
<dbReference type="Gene3D" id="2.170.130.10">
    <property type="entry name" value="TonB-dependent receptor, plug domain"/>
    <property type="match status" value="1"/>
</dbReference>
<evidence type="ECO:0000256" key="8">
    <source>
        <dbReference type="PROSITE-ProRule" id="PRU01360"/>
    </source>
</evidence>
<evidence type="ECO:0000259" key="11">
    <source>
        <dbReference type="Pfam" id="PF00593"/>
    </source>
</evidence>
<dbReference type="Gene3D" id="2.60.40.1120">
    <property type="entry name" value="Carboxypeptidase-like, regulatory domain"/>
    <property type="match status" value="1"/>
</dbReference>
<keyword evidence="10" id="KW-0732">Signal</keyword>
<proteinExistence type="inferred from homology"/>
<comment type="similarity">
    <text evidence="8 9">Belongs to the TonB-dependent receptor family.</text>
</comment>
<evidence type="ECO:0000259" key="12">
    <source>
        <dbReference type="Pfam" id="PF07715"/>
    </source>
</evidence>
<evidence type="ECO:0000256" key="9">
    <source>
        <dbReference type="RuleBase" id="RU003357"/>
    </source>
</evidence>
<dbReference type="Proteomes" id="UP000823661">
    <property type="component" value="Unassembled WGS sequence"/>
</dbReference>
<gene>
    <name evidence="13" type="ORF">IAC06_01125</name>
</gene>
<keyword evidence="13" id="KW-0675">Receptor</keyword>
<sequence length="1081" mass="120612">MRLKIFIMCFILSLVSLCAFAQDSGRTITGTVQDAKGNPLVGAVVMQPGSSNGAVTDADGAFSIEVSGGGTVTLEVSILGYVTKSFSLPEKQDVLKAFLSEDALLMDEAVVVGYGTQKKVNLTGAISTVEASELANRATSTLGHMLQGSVPGLNVTMSSGRPGNSPSVNIRGMNSINGGSPLILIDGVEGSLDRVNPNDVESISVIKDASSSAVYGARASFGVILVTTKTGNNTDGKAKLSYSGKFGFTAPTTSTDYETRGYYSVYVNDLFMYNFNGSKYSHYTDADMEQLWARRNDKVEDPSRPWVIIDQRNGRDEYVYYANTDWYHYLFQDIKPTQTHNISFSGGNDRVKYYVSGSYYDEEGQFRENTDKFTRIDFRSKISFDVTDWLNVSNNTSYFKSWYSYPGSSGVDTAFSLMTVHALASYPTRNPDGSSLYITSGSSSGNVMDGMLTALDKGLHKNNDDRDQISTTTEVTVTPFKGLEIKGNFTYTFYDYRAYNRFVNTTYSTYPGVIEELTTGSRFTDKLQEISNTHTFMQTNVYATYSKTFAEKHNLKVMAGFNWETKRLKDIRSEGYYLLSETLNDLNLVGVDAEGNKRMEVSGGQNEYAIAGVFARVNYDYMGKYLFEASGRYDGTSRFARASRWGFFPSASVGWKISEENFFSPVKDWFNYLKLRYSFGRLGNQQVGYYDYIREVNISDQTYLFGGSSLPIVANISAPVAGDLTWEVAQHQNVGVDMAFFNNRLAFTAEAYIRDTKDMLTDGIALPSVYGASSPKMNTADLRTSGYELSLSWKDMFMLAGRPFQYNVGFNFSDYTTVITKYDNPEYSFAMDYYEGMRVGEIWGYRTGGLFASDAEAAAYDVDQSSVNGGQKDGPLGGDLKFLDLDGNKIISIGSNSVDDPGDREIIGNSEPRFNYGINLGFSWCNFDVSIFIQGIGRMDWYPPSNCMAFWGPYARPYASLIPKDFHTMYWTEDNPDAYYPRPRGYIALGDNRALTVANDRYLQNIGYCRLKNVTIGYSLPQKWMKKIKADGIRIYFTGENLAYLSGLKSDYIDPELAMTGGELRVYPWQKTFIFGIDINF</sequence>
<protein>
    <submittedName>
        <fullName evidence="13">TonB-dependent receptor</fullName>
    </submittedName>
</protein>
<dbReference type="InterPro" id="IPR036942">
    <property type="entry name" value="Beta-barrel_TonB_sf"/>
</dbReference>
<dbReference type="InterPro" id="IPR008969">
    <property type="entry name" value="CarboxyPept-like_regulatory"/>
</dbReference>
<feature type="signal peptide" evidence="10">
    <location>
        <begin position="1"/>
        <end position="21"/>
    </location>
</feature>
<accession>A0A9D9HI05</accession>
<dbReference type="NCBIfam" id="TIGR04056">
    <property type="entry name" value="OMP_RagA_SusC"/>
    <property type="match status" value="1"/>
</dbReference>
<dbReference type="Gene3D" id="2.40.170.20">
    <property type="entry name" value="TonB-dependent receptor, beta-barrel domain"/>
    <property type="match status" value="1"/>
</dbReference>
<keyword evidence="4 8" id="KW-0812">Transmembrane</keyword>
<dbReference type="SUPFAM" id="SSF49464">
    <property type="entry name" value="Carboxypeptidase regulatory domain-like"/>
    <property type="match status" value="1"/>
</dbReference>
<evidence type="ECO:0000256" key="6">
    <source>
        <dbReference type="ARBA" id="ARBA00023136"/>
    </source>
</evidence>
<feature type="domain" description="TonB-dependent receptor-like beta-barrel" evidence="11">
    <location>
        <begin position="456"/>
        <end position="864"/>
    </location>
</feature>
<dbReference type="EMBL" id="JADIMI010000011">
    <property type="protein sequence ID" value="MBO8451473.1"/>
    <property type="molecule type" value="Genomic_DNA"/>
</dbReference>
<feature type="chain" id="PRO_5039459350" evidence="10">
    <location>
        <begin position="22"/>
        <end position="1081"/>
    </location>
</feature>
<keyword evidence="2 8" id="KW-0813">Transport</keyword>
<dbReference type="Pfam" id="PF00593">
    <property type="entry name" value="TonB_dep_Rec_b-barrel"/>
    <property type="match status" value="1"/>
</dbReference>
<dbReference type="Pfam" id="PF07715">
    <property type="entry name" value="Plug"/>
    <property type="match status" value="1"/>
</dbReference>
<evidence type="ECO:0000256" key="1">
    <source>
        <dbReference type="ARBA" id="ARBA00004571"/>
    </source>
</evidence>
<dbReference type="SUPFAM" id="SSF56935">
    <property type="entry name" value="Porins"/>
    <property type="match status" value="1"/>
</dbReference>
<keyword evidence="6 8" id="KW-0472">Membrane</keyword>
<reference evidence="13" key="1">
    <citation type="submission" date="2020-10" db="EMBL/GenBank/DDBJ databases">
        <authorList>
            <person name="Gilroy R."/>
        </authorList>
    </citation>
    <scope>NUCLEOTIDE SEQUENCE</scope>
    <source>
        <strain evidence="13">B1-20833</strain>
    </source>
</reference>
<evidence type="ECO:0000256" key="3">
    <source>
        <dbReference type="ARBA" id="ARBA00022452"/>
    </source>
</evidence>
<dbReference type="InterPro" id="IPR000531">
    <property type="entry name" value="Beta-barrel_TonB"/>
</dbReference>